<proteinExistence type="predicted"/>
<dbReference type="NCBIfam" id="TIGR00229">
    <property type="entry name" value="sensory_box"/>
    <property type="match status" value="1"/>
</dbReference>
<dbReference type="InterPro" id="IPR000700">
    <property type="entry name" value="PAS-assoc_C"/>
</dbReference>
<dbReference type="Pfam" id="PF08448">
    <property type="entry name" value="PAS_4"/>
    <property type="match status" value="3"/>
</dbReference>
<evidence type="ECO:0000256" key="4">
    <source>
        <dbReference type="ARBA" id="ARBA00022553"/>
    </source>
</evidence>
<evidence type="ECO:0000256" key="6">
    <source>
        <dbReference type="ARBA" id="ARBA00022692"/>
    </source>
</evidence>
<dbReference type="PANTHER" id="PTHR42878:SF7">
    <property type="entry name" value="SENSOR HISTIDINE KINASE GLRK"/>
    <property type="match status" value="1"/>
</dbReference>
<dbReference type="GO" id="GO:0016020">
    <property type="term" value="C:membrane"/>
    <property type="evidence" value="ECO:0007669"/>
    <property type="project" value="UniProtKB-SubCell"/>
</dbReference>
<evidence type="ECO:0000256" key="1">
    <source>
        <dbReference type="ARBA" id="ARBA00000085"/>
    </source>
</evidence>
<dbReference type="SUPFAM" id="SSF47384">
    <property type="entry name" value="Homodimeric domain of signal transducing histidine kinase"/>
    <property type="match status" value="1"/>
</dbReference>
<dbReference type="Proteomes" id="UP000321863">
    <property type="component" value="Unassembled WGS sequence"/>
</dbReference>
<keyword evidence="7" id="KW-0547">Nucleotide-binding</keyword>
<dbReference type="PRINTS" id="PR00344">
    <property type="entry name" value="BCTRLSENSOR"/>
</dbReference>
<keyword evidence="8" id="KW-0418">Kinase</keyword>
<organism evidence="17 18">
    <name type="scientific">Chryseobacterium hagamense</name>
    <dbReference type="NCBI Taxonomy" id="395935"/>
    <lineage>
        <taxon>Bacteria</taxon>
        <taxon>Pseudomonadati</taxon>
        <taxon>Bacteroidota</taxon>
        <taxon>Flavobacteriia</taxon>
        <taxon>Flavobacteriales</taxon>
        <taxon>Weeksellaceae</taxon>
        <taxon>Chryseobacterium group</taxon>
        <taxon>Chryseobacterium</taxon>
    </lineage>
</organism>
<dbReference type="PROSITE" id="PS50113">
    <property type="entry name" value="PAC"/>
    <property type="match status" value="1"/>
</dbReference>
<dbReference type="InterPro" id="IPR003594">
    <property type="entry name" value="HATPase_dom"/>
</dbReference>
<keyword evidence="13" id="KW-0175">Coiled coil</keyword>
<dbReference type="Gene3D" id="1.10.287.130">
    <property type="match status" value="1"/>
</dbReference>
<dbReference type="InterPro" id="IPR050351">
    <property type="entry name" value="BphY/WalK/GraS-like"/>
</dbReference>
<keyword evidence="10" id="KW-1133">Transmembrane helix</keyword>
<dbReference type="PANTHER" id="PTHR42878">
    <property type="entry name" value="TWO-COMPONENT HISTIDINE KINASE"/>
    <property type="match status" value="1"/>
</dbReference>
<dbReference type="Pfam" id="PF02518">
    <property type="entry name" value="HATPase_c"/>
    <property type="match status" value="1"/>
</dbReference>
<dbReference type="InterPro" id="IPR000014">
    <property type="entry name" value="PAS"/>
</dbReference>
<dbReference type="GO" id="GO:0030295">
    <property type="term" value="F:protein kinase activator activity"/>
    <property type="evidence" value="ECO:0007669"/>
    <property type="project" value="TreeGrafter"/>
</dbReference>
<dbReference type="InterPro" id="IPR003661">
    <property type="entry name" value="HisK_dim/P_dom"/>
</dbReference>
<dbReference type="InterPro" id="IPR013656">
    <property type="entry name" value="PAS_4"/>
</dbReference>
<feature type="domain" description="PAC" evidence="16">
    <location>
        <begin position="467"/>
        <end position="519"/>
    </location>
</feature>
<dbReference type="GO" id="GO:0000156">
    <property type="term" value="F:phosphorelay response regulator activity"/>
    <property type="evidence" value="ECO:0007669"/>
    <property type="project" value="TreeGrafter"/>
</dbReference>
<gene>
    <name evidence="17" type="ORF">CHA01nite_34660</name>
</gene>
<dbReference type="InterPro" id="IPR036890">
    <property type="entry name" value="HATPase_C_sf"/>
</dbReference>
<dbReference type="FunFam" id="3.30.565.10:FF:000006">
    <property type="entry name" value="Sensor histidine kinase WalK"/>
    <property type="match status" value="1"/>
</dbReference>
<protein>
    <recommendedName>
        <fullName evidence="3">histidine kinase</fullName>
        <ecNumber evidence="3">2.7.13.3</ecNumber>
    </recommendedName>
</protein>
<keyword evidence="5" id="KW-0808">Transferase</keyword>
<dbReference type="OrthoDB" id="9766459at2"/>
<evidence type="ECO:0000256" key="11">
    <source>
        <dbReference type="ARBA" id="ARBA00023012"/>
    </source>
</evidence>
<comment type="catalytic activity">
    <reaction evidence="1">
        <text>ATP + protein L-histidine = ADP + protein N-phospho-L-histidine.</text>
        <dbReference type="EC" id="2.7.13.3"/>
    </reaction>
</comment>
<dbReference type="CDD" id="cd00075">
    <property type="entry name" value="HATPase"/>
    <property type="match status" value="1"/>
</dbReference>
<dbReference type="InterPro" id="IPR035965">
    <property type="entry name" value="PAS-like_dom_sf"/>
</dbReference>
<dbReference type="RefSeq" id="WP_146943775.1">
    <property type="nucleotide sequence ID" value="NZ_BJYJ01000031.1"/>
</dbReference>
<dbReference type="Pfam" id="PF00512">
    <property type="entry name" value="HisKA"/>
    <property type="match status" value="1"/>
</dbReference>
<dbReference type="SUPFAM" id="SSF55874">
    <property type="entry name" value="ATPase domain of HSP90 chaperone/DNA topoisomerase II/histidine kinase"/>
    <property type="match status" value="1"/>
</dbReference>
<comment type="caution">
    <text evidence="17">The sequence shown here is derived from an EMBL/GenBank/DDBJ whole genome shotgun (WGS) entry which is preliminary data.</text>
</comment>
<evidence type="ECO:0000313" key="17">
    <source>
        <dbReference type="EMBL" id="GEN77726.1"/>
    </source>
</evidence>
<evidence type="ECO:0000256" key="9">
    <source>
        <dbReference type="ARBA" id="ARBA00022840"/>
    </source>
</evidence>
<feature type="domain" description="PAS" evidence="15">
    <location>
        <begin position="387"/>
        <end position="429"/>
    </location>
</feature>
<evidence type="ECO:0000256" key="7">
    <source>
        <dbReference type="ARBA" id="ARBA00022741"/>
    </source>
</evidence>
<keyword evidence="11" id="KW-0902">Two-component regulatory system</keyword>
<keyword evidence="6" id="KW-0812">Transmembrane</keyword>
<evidence type="ECO:0000259" key="15">
    <source>
        <dbReference type="PROSITE" id="PS50112"/>
    </source>
</evidence>
<dbReference type="GO" id="GO:0000155">
    <property type="term" value="F:phosphorelay sensor kinase activity"/>
    <property type="evidence" value="ECO:0007669"/>
    <property type="project" value="InterPro"/>
</dbReference>
<accession>A0A511YRA8</accession>
<dbReference type="InterPro" id="IPR004358">
    <property type="entry name" value="Sig_transdc_His_kin-like_C"/>
</dbReference>
<dbReference type="EC" id="2.7.13.3" evidence="3"/>
<dbReference type="CDD" id="cd00082">
    <property type="entry name" value="HisKA"/>
    <property type="match status" value="1"/>
</dbReference>
<feature type="domain" description="Histidine kinase" evidence="14">
    <location>
        <begin position="523"/>
        <end position="736"/>
    </location>
</feature>
<keyword evidence="18" id="KW-1185">Reference proteome</keyword>
<evidence type="ECO:0000256" key="8">
    <source>
        <dbReference type="ARBA" id="ARBA00022777"/>
    </source>
</evidence>
<evidence type="ECO:0000259" key="16">
    <source>
        <dbReference type="PROSITE" id="PS50113"/>
    </source>
</evidence>
<evidence type="ECO:0000256" key="12">
    <source>
        <dbReference type="ARBA" id="ARBA00023136"/>
    </source>
</evidence>
<evidence type="ECO:0000256" key="13">
    <source>
        <dbReference type="SAM" id="Coils"/>
    </source>
</evidence>
<evidence type="ECO:0000256" key="5">
    <source>
        <dbReference type="ARBA" id="ARBA00022679"/>
    </source>
</evidence>
<dbReference type="SMART" id="SM00388">
    <property type="entry name" value="HisKA"/>
    <property type="match status" value="1"/>
</dbReference>
<evidence type="ECO:0000256" key="10">
    <source>
        <dbReference type="ARBA" id="ARBA00022989"/>
    </source>
</evidence>
<feature type="coiled-coil region" evidence="13">
    <location>
        <begin position="213"/>
        <end position="240"/>
    </location>
</feature>
<keyword evidence="9" id="KW-0067">ATP-binding</keyword>
<dbReference type="CDD" id="cd00130">
    <property type="entry name" value="PAS"/>
    <property type="match status" value="1"/>
</dbReference>
<dbReference type="GO" id="GO:0005524">
    <property type="term" value="F:ATP binding"/>
    <property type="evidence" value="ECO:0007669"/>
    <property type="project" value="UniProtKB-KW"/>
</dbReference>
<dbReference type="Gene3D" id="3.30.450.20">
    <property type="entry name" value="PAS domain"/>
    <property type="match status" value="3"/>
</dbReference>
<evidence type="ECO:0000313" key="18">
    <source>
        <dbReference type="Proteomes" id="UP000321863"/>
    </source>
</evidence>
<dbReference type="GO" id="GO:0007234">
    <property type="term" value="P:osmosensory signaling via phosphorelay pathway"/>
    <property type="evidence" value="ECO:0007669"/>
    <property type="project" value="TreeGrafter"/>
</dbReference>
<dbReference type="AlphaFoldDB" id="A0A511YRA8"/>
<dbReference type="PROSITE" id="PS50109">
    <property type="entry name" value="HIS_KIN"/>
    <property type="match status" value="1"/>
</dbReference>
<feature type="coiled-coil region" evidence="13">
    <location>
        <begin position="136"/>
        <end position="167"/>
    </location>
</feature>
<sequence>MTHFFSALGIDPLLELLQQSGDAMAIYTGPELIIQFANDAMLTFWGKDQSVIGRKLKEPLPEMKGQQFTELLKRVWESEEAYIGKEMPATTEIEGQRITSYYDFIFKPVMNKEGKLYCILHTAKEVTEIIRAREILFEKEKKEQEAKEKLEASNKTLLSSNEELSALNKAYTITNEKLGDSNRIFQDQNLQFRKENDELLFGNKKFQDDIIHLGDTNKNLSSKNQELKDLNDTITRLNNKLTESDISFSNLINQAPVAIMLLKGDRLIITMINEAMLKLIEKDSSVIGKSLFEVLPELDGQPAARLLIETFKTGKPNSDHSNPVLLNRSGQLEHGYFTFNYTPFVENGEITGVIDMAVEVTPQVLAIREREEIIIEKSVLEETLLKSEQRLQGILETMAEGVGVTDANGQLVYANPMAQHILGLSESKIKERTYDDPQWQNLRLDGTPLPSEEHPMSVMMSTGKPVYDHEIGVQAPGREIMYISINAAPLFDAEGNLTGGIGTFMDVTARRMITRGKEDFISIASHELKTPVTALKASLQLLQRSYDRLPPESRARLLNQSITSLDKLSGLINSLLDTSRIEQGQLKLEKRPFTISELFEDCCSSFSEITDQEIIFRGDTDQRVIADNQQIGQVMINFITNAVKYAPESKQILITARKIDDQEIKISVKDQGPGIPKAQLEHLFKRYYRTNYHGQKFTGLGLGLFISGDIIKEHGGKVGVESEEGQGSEFWFTLPI</sequence>
<dbReference type="EMBL" id="BJYJ01000031">
    <property type="protein sequence ID" value="GEN77726.1"/>
    <property type="molecule type" value="Genomic_DNA"/>
</dbReference>
<dbReference type="SMART" id="SM00091">
    <property type="entry name" value="PAS"/>
    <property type="match status" value="3"/>
</dbReference>
<dbReference type="SUPFAM" id="SSF55785">
    <property type="entry name" value="PYP-like sensor domain (PAS domain)"/>
    <property type="match status" value="3"/>
</dbReference>
<evidence type="ECO:0000259" key="14">
    <source>
        <dbReference type="PROSITE" id="PS50109"/>
    </source>
</evidence>
<dbReference type="InterPro" id="IPR005467">
    <property type="entry name" value="His_kinase_dom"/>
</dbReference>
<dbReference type="Gene3D" id="3.30.565.10">
    <property type="entry name" value="Histidine kinase-like ATPase, C-terminal domain"/>
    <property type="match status" value="1"/>
</dbReference>
<comment type="subcellular location">
    <subcellularLocation>
        <location evidence="2">Membrane</location>
        <topology evidence="2">Multi-pass membrane protein</topology>
    </subcellularLocation>
</comment>
<evidence type="ECO:0000256" key="3">
    <source>
        <dbReference type="ARBA" id="ARBA00012438"/>
    </source>
</evidence>
<keyword evidence="4" id="KW-0597">Phosphoprotein</keyword>
<evidence type="ECO:0000256" key="2">
    <source>
        <dbReference type="ARBA" id="ARBA00004141"/>
    </source>
</evidence>
<reference evidence="17 18" key="1">
    <citation type="submission" date="2019-07" db="EMBL/GenBank/DDBJ databases">
        <title>Whole genome shotgun sequence of Chryseobacterium hagamense NBRC 105253.</title>
        <authorList>
            <person name="Hosoyama A."/>
            <person name="Uohara A."/>
            <person name="Ohji S."/>
            <person name="Ichikawa N."/>
        </authorList>
    </citation>
    <scope>NUCLEOTIDE SEQUENCE [LARGE SCALE GENOMIC DNA]</scope>
    <source>
        <strain evidence="17 18">NBRC 105253</strain>
    </source>
</reference>
<dbReference type="SMART" id="SM00387">
    <property type="entry name" value="HATPase_c"/>
    <property type="match status" value="1"/>
</dbReference>
<dbReference type="InterPro" id="IPR036097">
    <property type="entry name" value="HisK_dim/P_sf"/>
</dbReference>
<name>A0A511YRA8_9FLAO</name>
<keyword evidence="12" id="KW-0472">Membrane</keyword>
<dbReference type="PROSITE" id="PS50112">
    <property type="entry name" value="PAS"/>
    <property type="match status" value="1"/>
</dbReference>